<dbReference type="Proteomes" id="UP000652761">
    <property type="component" value="Unassembled WGS sequence"/>
</dbReference>
<comment type="caution">
    <text evidence="2">The sequence shown here is derived from an EMBL/GenBank/DDBJ whole genome shotgun (WGS) entry which is preliminary data.</text>
</comment>
<gene>
    <name evidence="2" type="ORF">Taro_045610</name>
</gene>
<protein>
    <submittedName>
        <fullName evidence="2">Uncharacterized protein</fullName>
    </submittedName>
</protein>
<dbReference type="AlphaFoldDB" id="A0A843X6P1"/>
<evidence type="ECO:0000313" key="3">
    <source>
        <dbReference type="Proteomes" id="UP000652761"/>
    </source>
</evidence>
<proteinExistence type="predicted"/>
<dbReference type="EMBL" id="NMUH01005414">
    <property type="protein sequence ID" value="MQM12690.1"/>
    <property type="molecule type" value="Genomic_DNA"/>
</dbReference>
<feature type="region of interest" description="Disordered" evidence="1">
    <location>
        <begin position="1"/>
        <end position="55"/>
    </location>
</feature>
<feature type="non-terminal residue" evidence="2">
    <location>
        <position position="1"/>
    </location>
</feature>
<reference evidence="2" key="1">
    <citation type="submission" date="2017-07" db="EMBL/GenBank/DDBJ databases">
        <title>Taro Niue Genome Assembly and Annotation.</title>
        <authorList>
            <person name="Atibalentja N."/>
            <person name="Keating K."/>
            <person name="Fields C.J."/>
        </authorList>
    </citation>
    <scope>NUCLEOTIDE SEQUENCE</scope>
    <source>
        <strain evidence="2">Niue_2</strain>
        <tissue evidence="2">Leaf</tissue>
    </source>
</reference>
<accession>A0A843X6P1</accession>
<organism evidence="2 3">
    <name type="scientific">Colocasia esculenta</name>
    <name type="common">Wild taro</name>
    <name type="synonym">Arum esculentum</name>
    <dbReference type="NCBI Taxonomy" id="4460"/>
    <lineage>
        <taxon>Eukaryota</taxon>
        <taxon>Viridiplantae</taxon>
        <taxon>Streptophyta</taxon>
        <taxon>Embryophyta</taxon>
        <taxon>Tracheophyta</taxon>
        <taxon>Spermatophyta</taxon>
        <taxon>Magnoliopsida</taxon>
        <taxon>Liliopsida</taxon>
        <taxon>Araceae</taxon>
        <taxon>Aroideae</taxon>
        <taxon>Colocasieae</taxon>
        <taxon>Colocasia</taxon>
    </lineage>
</organism>
<evidence type="ECO:0000256" key="1">
    <source>
        <dbReference type="SAM" id="MobiDB-lite"/>
    </source>
</evidence>
<evidence type="ECO:0000313" key="2">
    <source>
        <dbReference type="EMBL" id="MQM12690.1"/>
    </source>
</evidence>
<sequence length="149" mass="16267">LREPKGAAPAEADTGSRAASGEAERAPYCDASGGTAPCRGDRNNRGVPEGPPEGDMSQMILMEDASFLQIVMELDTICQAICMYLLLHYALILGKAKVPILLVLQEVATHRLHDVVVLHIPLVHTLVLLLRLPDVLFLLFLMQAEWEAL</sequence>
<keyword evidence="3" id="KW-1185">Reference proteome</keyword>
<name>A0A843X6P1_COLES</name>